<dbReference type="EMBL" id="BAABCJ010000007">
    <property type="protein sequence ID" value="GAA3711820.1"/>
    <property type="molecule type" value="Genomic_DNA"/>
</dbReference>
<sequence length="161" mass="17026">MDLEIKQHDEFQRKEWLATRIGWAAIALFLLAGLLGFLGSGPFSQTTAASDSGDVAVEFQRIGHNNADDNLTIDLASQTVADGKVTVHLTGDWPNNVDITGVSPQPSAEYAVPGGTAYEFEVLDGADVSASFAFRSTGYGPLDGTASVDGDAVDFTQFVLP</sequence>
<feature type="transmembrane region" description="Helical" evidence="1">
    <location>
        <begin position="21"/>
        <end position="39"/>
    </location>
</feature>
<dbReference type="RefSeq" id="WP_344885649.1">
    <property type="nucleotide sequence ID" value="NZ_BAABCJ010000007.1"/>
</dbReference>
<keyword evidence="1" id="KW-0472">Membrane</keyword>
<keyword evidence="3" id="KW-1185">Reference proteome</keyword>
<accession>A0ABP7DZC8</accession>
<evidence type="ECO:0000313" key="3">
    <source>
        <dbReference type="Proteomes" id="UP001501536"/>
    </source>
</evidence>
<reference evidence="3" key="1">
    <citation type="journal article" date="2019" name="Int. J. Syst. Evol. Microbiol.">
        <title>The Global Catalogue of Microorganisms (GCM) 10K type strain sequencing project: providing services to taxonomists for standard genome sequencing and annotation.</title>
        <authorList>
            <consortium name="The Broad Institute Genomics Platform"/>
            <consortium name="The Broad Institute Genome Sequencing Center for Infectious Disease"/>
            <person name="Wu L."/>
            <person name="Ma J."/>
        </authorList>
    </citation>
    <scope>NUCLEOTIDE SEQUENCE [LARGE SCALE GENOMIC DNA]</scope>
    <source>
        <strain evidence="3">JCM 16961</strain>
    </source>
</reference>
<keyword evidence="1" id="KW-0812">Transmembrane</keyword>
<evidence type="ECO:0000256" key="1">
    <source>
        <dbReference type="SAM" id="Phobius"/>
    </source>
</evidence>
<comment type="caution">
    <text evidence="2">The sequence shown here is derived from an EMBL/GenBank/DDBJ whole genome shotgun (WGS) entry which is preliminary data.</text>
</comment>
<organism evidence="2 3">
    <name type="scientific">Zhihengliuella alba</name>
    <dbReference type="NCBI Taxonomy" id="547018"/>
    <lineage>
        <taxon>Bacteria</taxon>
        <taxon>Bacillati</taxon>
        <taxon>Actinomycetota</taxon>
        <taxon>Actinomycetes</taxon>
        <taxon>Micrococcales</taxon>
        <taxon>Micrococcaceae</taxon>
        <taxon>Zhihengliuella</taxon>
    </lineage>
</organism>
<dbReference type="Proteomes" id="UP001501536">
    <property type="component" value="Unassembled WGS sequence"/>
</dbReference>
<evidence type="ECO:0000313" key="2">
    <source>
        <dbReference type="EMBL" id="GAA3711820.1"/>
    </source>
</evidence>
<protein>
    <submittedName>
        <fullName evidence="2">Uncharacterized protein</fullName>
    </submittedName>
</protein>
<keyword evidence="1" id="KW-1133">Transmembrane helix</keyword>
<gene>
    <name evidence="2" type="ORF">GCM10022377_26560</name>
</gene>
<name>A0ABP7DZC8_9MICC</name>
<proteinExistence type="predicted"/>